<dbReference type="AlphaFoldDB" id="A0A9W9V344"/>
<comment type="caution">
    <text evidence="1">The sequence shown here is derived from an EMBL/GenBank/DDBJ whole genome shotgun (WGS) entry which is preliminary data.</text>
</comment>
<organism evidence="1 2">
    <name type="scientific">Penicillium brevicompactum</name>
    <dbReference type="NCBI Taxonomy" id="5074"/>
    <lineage>
        <taxon>Eukaryota</taxon>
        <taxon>Fungi</taxon>
        <taxon>Dikarya</taxon>
        <taxon>Ascomycota</taxon>
        <taxon>Pezizomycotina</taxon>
        <taxon>Eurotiomycetes</taxon>
        <taxon>Eurotiomycetidae</taxon>
        <taxon>Eurotiales</taxon>
        <taxon>Aspergillaceae</taxon>
        <taxon>Penicillium</taxon>
    </lineage>
</organism>
<reference evidence="1" key="1">
    <citation type="submission" date="2022-12" db="EMBL/GenBank/DDBJ databases">
        <authorList>
            <person name="Petersen C."/>
        </authorList>
    </citation>
    <scope>NUCLEOTIDE SEQUENCE</scope>
    <source>
        <strain evidence="1">IBT 35675</strain>
    </source>
</reference>
<name>A0A9W9V344_PENBR</name>
<protein>
    <submittedName>
        <fullName evidence="1">D-aminoacylase</fullName>
    </submittedName>
</protein>
<gene>
    <name evidence="1" type="ORF">N7541_001059</name>
</gene>
<accession>A0A9W9V344</accession>
<dbReference type="EMBL" id="JAPZBR010000001">
    <property type="protein sequence ID" value="KAJ5367118.1"/>
    <property type="molecule type" value="Genomic_DNA"/>
</dbReference>
<evidence type="ECO:0000313" key="1">
    <source>
        <dbReference type="EMBL" id="KAJ5367118.1"/>
    </source>
</evidence>
<reference evidence="1" key="2">
    <citation type="journal article" date="2023" name="IMA Fungus">
        <title>Comparative genomic study of the Penicillium genus elucidates a diverse pangenome and 15 lateral gene transfer events.</title>
        <authorList>
            <person name="Petersen C."/>
            <person name="Sorensen T."/>
            <person name="Nielsen M.R."/>
            <person name="Sondergaard T.E."/>
            <person name="Sorensen J.L."/>
            <person name="Fitzpatrick D.A."/>
            <person name="Frisvad J.C."/>
            <person name="Nielsen K.L."/>
        </authorList>
    </citation>
    <scope>NUCLEOTIDE SEQUENCE</scope>
    <source>
        <strain evidence="1">IBT 35675</strain>
    </source>
</reference>
<sequence length="63" mass="7274">MTRDELVRLGRFPNNFPGMYLFILTAWDNAVDGLYWHHDRGIAESEFFKRTGGPVSEVDTKAQ</sequence>
<evidence type="ECO:0000313" key="2">
    <source>
        <dbReference type="Proteomes" id="UP001148299"/>
    </source>
</evidence>
<proteinExistence type="predicted"/>
<dbReference type="Proteomes" id="UP001148299">
    <property type="component" value="Unassembled WGS sequence"/>
</dbReference>
<keyword evidence="2" id="KW-1185">Reference proteome</keyword>